<evidence type="ECO:0000256" key="1">
    <source>
        <dbReference type="SAM" id="MobiDB-lite"/>
    </source>
</evidence>
<accession>A0ABN7VY56</accession>
<gene>
    <name evidence="2" type="ORF">GMARGA_LOCUS24111</name>
</gene>
<evidence type="ECO:0000313" key="3">
    <source>
        <dbReference type="Proteomes" id="UP000789901"/>
    </source>
</evidence>
<dbReference type="EMBL" id="CAJVQB010025081">
    <property type="protein sequence ID" value="CAG8805527.1"/>
    <property type="molecule type" value="Genomic_DNA"/>
</dbReference>
<reference evidence="2 3" key="1">
    <citation type="submission" date="2021-06" db="EMBL/GenBank/DDBJ databases">
        <authorList>
            <person name="Kallberg Y."/>
            <person name="Tangrot J."/>
            <person name="Rosling A."/>
        </authorList>
    </citation>
    <scope>NUCLEOTIDE SEQUENCE [LARGE SCALE GENOMIC DNA]</scope>
    <source>
        <strain evidence="2 3">120-4 pot B 10/14</strain>
    </source>
</reference>
<feature type="non-terminal residue" evidence="2">
    <location>
        <position position="46"/>
    </location>
</feature>
<evidence type="ECO:0000313" key="2">
    <source>
        <dbReference type="EMBL" id="CAG8805527.1"/>
    </source>
</evidence>
<protein>
    <submittedName>
        <fullName evidence="2">12558_t:CDS:1</fullName>
    </submittedName>
</protein>
<organism evidence="2 3">
    <name type="scientific">Gigaspora margarita</name>
    <dbReference type="NCBI Taxonomy" id="4874"/>
    <lineage>
        <taxon>Eukaryota</taxon>
        <taxon>Fungi</taxon>
        <taxon>Fungi incertae sedis</taxon>
        <taxon>Mucoromycota</taxon>
        <taxon>Glomeromycotina</taxon>
        <taxon>Glomeromycetes</taxon>
        <taxon>Diversisporales</taxon>
        <taxon>Gigasporaceae</taxon>
        <taxon>Gigaspora</taxon>
    </lineage>
</organism>
<dbReference type="Proteomes" id="UP000789901">
    <property type="component" value="Unassembled WGS sequence"/>
</dbReference>
<proteinExistence type="predicted"/>
<keyword evidence="3" id="KW-1185">Reference proteome</keyword>
<name>A0ABN7VY56_GIGMA</name>
<feature type="region of interest" description="Disordered" evidence="1">
    <location>
        <begin position="1"/>
        <end position="23"/>
    </location>
</feature>
<sequence length="46" mass="5447">MSSLNNFTSTHELNTSNNPNIITEDNIQRYINKSRIKNTDAYMQKW</sequence>
<comment type="caution">
    <text evidence="2">The sequence shown here is derived from an EMBL/GenBank/DDBJ whole genome shotgun (WGS) entry which is preliminary data.</text>
</comment>